<dbReference type="SUPFAM" id="SSF52166">
    <property type="entry name" value="Ribosomal protein L4"/>
    <property type="match status" value="1"/>
</dbReference>
<dbReference type="GO" id="GO:0019843">
    <property type="term" value="F:rRNA binding"/>
    <property type="evidence" value="ECO:0007669"/>
    <property type="project" value="UniProtKB-UniRule"/>
</dbReference>
<comment type="similarity">
    <text evidence="1 5">Belongs to the universal ribosomal protein uL4 family.</text>
</comment>
<dbReference type="GO" id="GO:0003735">
    <property type="term" value="F:structural constituent of ribosome"/>
    <property type="evidence" value="ECO:0007669"/>
    <property type="project" value="InterPro"/>
</dbReference>
<keyword evidence="5" id="KW-0694">RNA-binding</keyword>
<name>A0A6B2M3G6_9BACT</name>
<evidence type="ECO:0000256" key="2">
    <source>
        <dbReference type="ARBA" id="ARBA00022980"/>
    </source>
</evidence>
<feature type="region of interest" description="Disordered" evidence="6">
    <location>
        <begin position="46"/>
        <end position="94"/>
    </location>
</feature>
<sequence>MKLKVFSSDGGSSSEKEYAIPQFDGEKGLQALKQVILAVMANRRQGTVSTKTRSTVHGTGKKPFRQKGSGTARQGSKVAPQHYHGSVAHGPQPRDFSQRINKKMRHAALSRALFDRAVDGEVVVIEKWEVADRKTRLFNEVLEKVAPKGRLLILDDSWSDQSLLAARNINRIEVNEASDVNAYDLSAYDQVIFSEKGLERLLTRLNGGN</sequence>
<dbReference type="Proteomes" id="UP000478417">
    <property type="component" value="Unassembled WGS sequence"/>
</dbReference>
<dbReference type="Gene3D" id="3.40.1370.10">
    <property type="match status" value="1"/>
</dbReference>
<evidence type="ECO:0000313" key="7">
    <source>
        <dbReference type="EMBL" id="NDV62644.1"/>
    </source>
</evidence>
<comment type="subunit">
    <text evidence="5">Part of the 50S ribosomal subunit.</text>
</comment>
<evidence type="ECO:0000256" key="1">
    <source>
        <dbReference type="ARBA" id="ARBA00010528"/>
    </source>
</evidence>
<reference evidence="7 8" key="1">
    <citation type="submission" date="2020-02" db="EMBL/GenBank/DDBJ databases">
        <title>Albibacoteraceae fam. nov., the first described family within the subdivision 4 Verrucomicrobia.</title>
        <authorList>
            <person name="Xi F."/>
        </authorList>
    </citation>
    <scope>NUCLEOTIDE SEQUENCE [LARGE SCALE GENOMIC DNA]</scope>
    <source>
        <strain evidence="7 8">CK1056</strain>
    </source>
</reference>
<keyword evidence="5" id="KW-0699">rRNA-binding</keyword>
<keyword evidence="3 5" id="KW-0687">Ribonucleoprotein</keyword>
<evidence type="ECO:0000256" key="3">
    <source>
        <dbReference type="ARBA" id="ARBA00023274"/>
    </source>
</evidence>
<dbReference type="PANTHER" id="PTHR10746:SF6">
    <property type="entry name" value="LARGE RIBOSOMAL SUBUNIT PROTEIN UL4M"/>
    <property type="match status" value="1"/>
</dbReference>
<proteinExistence type="inferred from homology"/>
<dbReference type="EMBL" id="JAAGNX010000002">
    <property type="protein sequence ID" value="NDV62644.1"/>
    <property type="molecule type" value="Genomic_DNA"/>
</dbReference>
<dbReference type="InterPro" id="IPR002136">
    <property type="entry name" value="Ribosomal_uL4"/>
</dbReference>
<keyword evidence="2 5" id="KW-0689">Ribosomal protein</keyword>
<comment type="function">
    <text evidence="5">Forms part of the polypeptide exit tunnel.</text>
</comment>
<dbReference type="InterPro" id="IPR013005">
    <property type="entry name" value="Ribosomal_uL4-like"/>
</dbReference>
<comment type="caution">
    <text evidence="7">The sequence shown here is derived from an EMBL/GenBank/DDBJ whole genome shotgun (WGS) entry which is preliminary data.</text>
</comment>
<keyword evidence="8" id="KW-1185">Reference proteome</keyword>
<dbReference type="RefSeq" id="WP_163964878.1">
    <property type="nucleotide sequence ID" value="NZ_JAAGNX010000002.1"/>
</dbReference>
<evidence type="ECO:0000256" key="5">
    <source>
        <dbReference type="HAMAP-Rule" id="MF_01328"/>
    </source>
</evidence>
<feature type="compositionally biased region" description="Polar residues" evidence="6">
    <location>
        <begin position="46"/>
        <end position="57"/>
    </location>
</feature>
<accession>A0A6B2M3G6</accession>
<dbReference type="InterPro" id="IPR023574">
    <property type="entry name" value="Ribosomal_uL4_dom_sf"/>
</dbReference>
<dbReference type="PANTHER" id="PTHR10746">
    <property type="entry name" value="50S RIBOSOMAL PROTEIN L4"/>
    <property type="match status" value="1"/>
</dbReference>
<dbReference type="GO" id="GO:1990904">
    <property type="term" value="C:ribonucleoprotein complex"/>
    <property type="evidence" value="ECO:0007669"/>
    <property type="project" value="UniProtKB-KW"/>
</dbReference>
<dbReference type="GO" id="GO:0005840">
    <property type="term" value="C:ribosome"/>
    <property type="evidence" value="ECO:0007669"/>
    <property type="project" value="UniProtKB-KW"/>
</dbReference>
<gene>
    <name evidence="5 7" type="primary">rplD</name>
    <name evidence="7" type="ORF">G0Q06_09300</name>
</gene>
<evidence type="ECO:0000313" key="8">
    <source>
        <dbReference type="Proteomes" id="UP000478417"/>
    </source>
</evidence>
<dbReference type="AlphaFoldDB" id="A0A6B2M3G6"/>
<dbReference type="NCBIfam" id="TIGR03953">
    <property type="entry name" value="rplD_bact"/>
    <property type="match status" value="1"/>
</dbReference>
<organism evidence="7 8">
    <name type="scientific">Oceanipulchritudo coccoides</name>
    <dbReference type="NCBI Taxonomy" id="2706888"/>
    <lineage>
        <taxon>Bacteria</taxon>
        <taxon>Pseudomonadati</taxon>
        <taxon>Verrucomicrobiota</taxon>
        <taxon>Opitutia</taxon>
        <taxon>Puniceicoccales</taxon>
        <taxon>Oceanipulchritudinaceae</taxon>
        <taxon>Oceanipulchritudo</taxon>
    </lineage>
</organism>
<dbReference type="Pfam" id="PF00573">
    <property type="entry name" value="Ribosomal_L4"/>
    <property type="match status" value="1"/>
</dbReference>
<dbReference type="HAMAP" id="MF_01328_B">
    <property type="entry name" value="Ribosomal_uL4_B"/>
    <property type="match status" value="1"/>
</dbReference>
<comment type="function">
    <text evidence="5">One of the primary rRNA binding proteins, this protein initially binds near the 5'-end of the 23S rRNA. It is important during the early stages of 50S assembly. It makes multiple contacts with different domains of the 23S rRNA in the assembled 50S subunit and ribosome.</text>
</comment>
<dbReference type="GO" id="GO:0006412">
    <property type="term" value="P:translation"/>
    <property type="evidence" value="ECO:0007669"/>
    <property type="project" value="UniProtKB-UniRule"/>
</dbReference>
<evidence type="ECO:0000256" key="4">
    <source>
        <dbReference type="ARBA" id="ARBA00035244"/>
    </source>
</evidence>
<protein>
    <recommendedName>
        <fullName evidence="4 5">Large ribosomal subunit protein uL4</fullName>
    </recommendedName>
</protein>
<evidence type="ECO:0000256" key="6">
    <source>
        <dbReference type="SAM" id="MobiDB-lite"/>
    </source>
</evidence>